<name>A0A8H3BTN1_9AGAM</name>
<proteinExistence type="predicted"/>
<organism evidence="2 3">
    <name type="scientific">Rhizoctonia solani</name>
    <dbReference type="NCBI Taxonomy" id="456999"/>
    <lineage>
        <taxon>Eukaryota</taxon>
        <taxon>Fungi</taxon>
        <taxon>Dikarya</taxon>
        <taxon>Basidiomycota</taxon>
        <taxon>Agaricomycotina</taxon>
        <taxon>Agaricomycetes</taxon>
        <taxon>Cantharellales</taxon>
        <taxon>Ceratobasidiaceae</taxon>
        <taxon>Rhizoctonia</taxon>
    </lineage>
</organism>
<evidence type="ECO:0000259" key="1">
    <source>
        <dbReference type="Pfam" id="PF01593"/>
    </source>
</evidence>
<comment type="caution">
    <text evidence="2">The sequence shown here is derived from an EMBL/GenBank/DDBJ whole genome shotgun (WGS) entry which is preliminary data.</text>
</comment>
<dbReference type="Proteomes" id="UP000663850">
    <property type="component" value="Unassembled WGS sequence"/>
</dbReference>
<dbReference type="Pfam" id="PF01593">
    <property type="entry name" value="Amino_oxidase"/>
    <property type="match status" value="1"/>
</dbReference>
<dbReference type="Gene3D" id="3.90.660.10">
    <property type="match status" value="1"/>
</dbReference>
<dbReference type="EMBL" id="CAJMWZ010002869">
    <property type="protein sequence ID" value="CAE6464655.1"/>
    <property type="molecule type" value="Genomic_DNA"/>
</dbReference>
<dbReference type="Gene3D" id="1.10.10.1620">
    <property type="match status" value="1"/>
</dbReference>
<feature type="domain" description="Amine oxidase" evidence="1">
    <location>
        <begin position="11"/>
        <end position="107"/>
    </location>
</feature>
<evidence type="ECO:0000313" key="2">
    <source>
        <dbReference type="EMBL" id="CAE6464655.1"/>
    </source>
</evidence>
<protein>
    <recommendedName>
        <fullName evidence="1">Amine oxidase domain-containing protein</fullName>
    </recommendedName>
</protein>
<evidence type="ECO:0000313" key="3">
    <source>
        <dbReference type="Proteomes" id="UP000663850"/>
    </source>
</evidence>
<dbReference type="GO" id="GO:0016491">
    <property type="term" value="F:oxidoreductase activity"/>
    <property type="evidence" value="ECO:0007669"/>
    <property type="project" value="InterPro"/>
</dbReference>
<sequence length="156" mass="17785">MLGSMVHGAETQEEEVLKMLVLNDLAKIHGIKLETLRDELFERMHVFDWSRNINSMGAFGVFGPNQFRDVYQSLTRPAANSRLHFAGETISTTHGWVAGALESADRVFEQLWCSHGLQQSEPDMDTWVRRLDSLNKEWCARTGVPREALTKQVILK</sequence>
<reference evidence="2" key="1">
    <citation type="submission" date="2021-01" db="EMBL/GenBank/DDBJ databases">
        <authorList>
            <person name="Kaushik A."/>
        </authorList>
    </citation>
    <scope>NUCLEOTIDE SEQUENCE</scope>
    <source>
        <strain evidence="2">Type strain: AG8-Rh-89/</strain>
    </source>
</reference>
<accession>A0A8H3BTN1</accession>
<gene>
    <name evidence="2" type="ORF">RDB_LOCUS55515</name>
</gene>
<dbReference type="AlphaFoldDB" id="A0A8H3BTN1"/>
<dbReference type="InterPro" id="IPR002937">
    <property type="entry name" value="Amino_oxidase"/>
</dbReference>